<dbReference type="EMBL" id="CADCWN010000157">
    <property type="protein sequence ID" value="CAA9571149.1"/>
    <property type="molecule type" value="Genomic_DNA"/>
</dbReference>
<dbReference type="AlphaFoldDB" id="A0A6J4VBU1"/>
<dbReference type="Pfam" id="PF12867">
    <property type="entry name" value="DinB_2"/>
    <property type="match status" value="1"/>
</dbReference>
<dbReference type="Gene3D" id="1.20.120.450">
    <property type="entry name" value="dinb family like domain"/>
    <property type="match status" value="1"/>
</dbReference>
<feature type="domain" description="DinB-like" evidence="1">
    <location>
        <begin position="36"/>
        <end position="166"/>
    </location>
</feature>
<sequence>MNPNIARPGTDEYGSYYADYVGRVPEGDILALLAGQHDELARLLRGVGDEQAGTSVAPGEWTLKEIIGHLGDAERLFSFRAVCFSRGERAPLPGFDQDDYVREADFGARPLADLLEELALLRRANLLAFHSLTTAASQRRGIASGVEVSVRALIYILAGHFNYHLADLSEKYLPMLKKAHG</sequence>
<reference evidence="2" key="1">
    <citation type="submission" date="2020-02" db="EMBL/GenBank/DDBJ databases">
        <authorList>
            <person name="Meier V. D."/>
        </authorList>
    </citation>
    <scope>NUCLEOTIDE SEQUENCE</scope>
    <source>
        <strain evidence="2">AVDCRST_MAG18</strain>
    </source>
</reference>
<gene>
    <name evidence="2" type="ORF">AVDCRST_MAG18-1988</name>
</gene>
<accession>A0A6J4VBU1</accession>
<organism evidence="2">
    <name type="scientific">uncultured Thermomicrobiales bacterium</name>
    <dbReference type="NCBI Taxonomy" id="1645740"/>
    <lineage>
        <taxon>Bacteria</taxon>
        <taxon>Pseudomonadati</taxon>
        <taxon>Thermomicrobiota</taxon>
        <taxon>Thermomicrobia</taxon>
        <taxon>Thermomicrobiales</taxon>
        <taxon>environmental samples</taxon>
    </lineage>
</organism>
<dbReference type="InterPro" id="IPR034660">
    <property type="entry name" value="DinB/YfiT-like"/>
</dbReference>
<evidence type="ECO:0000259" key="1">
    <source>
        <dbReference type="Pfam" id="PF12867"/>
    </source>
</evidence>
<name>A0A6J4VBU1_9BACT</name>
<proteinExistence type="predicted"/>
<protein>
    <recommendedName>
        <fullName evidence="1">DinB-like domain-containing protein</fullName>
    </recommendedName>
</protein>
<dbReference type="InterPro" id="IPR024775">
    <property type="entry name" value="DinB-like"/>
</dbReference>
<dbReference type="SUPFAM" id="SSF109854">
    <property type="entry name" value="DinB/YfiT-like putative metalloenzymes"/>
    <property type="match status" value="1"/>
</dbReference>
<evidence type="ECO:0000313" key="2">
    <source>
        <dbReference type="EMBL" id="CAA9571149.1"/>
    </source>
</evidence>